<dbReference type="Gene3D" id="2.170.130.10">
    <property type="entry name" value="TonB-dependent receptor, plug domain"/>
    <property type="match status" value="1"/>
</dbReference>
<reference evidence="10 11" key="1">
    <citation type="submission" date="2018-04" db="EMBL/GenBank/DDBJ databases">
        <title>Complete genome uncultured novel isolate.</title>
        <authorList>
            <person name="Merlino G."/>
        </authorList>
    </citation>
    <scope>NUCLEOTIDE SEQUENCE [LARGE SCALE GENOMIC DNA]</scope>
    <source>
        <strain evidence="11">R1DC9</strain>
    </source>
</reference>
<dbReference type="GO" id="GO:0044718">
    <property type="term" value="P:siderophore transmembrane transport"/>
    <property type="evidence" value="ECO:0007669"/>
    <property type="project" value="TreeGrafter"/>
</dbReference>
<accession>A0A4D7JM87</accession>
<keyword evidence="2 8" id="KW-0813">Transport</keyword>
<dbReference type="Pfam" id="PF07715">
    <property type="entry name" value="Plug"/>
    <property type="match status" value="1"/>
</dbReference>
<gene>
    <name evidence="10" type="ORF">DCC35_19165</name>
</gene>
<dbReference type="EMBL" id="CP028923">
    <property type="protein sequence ID" value="QCK16701.1"/>
    <property type="molecule type" value="Genomic_DNA"/>
</dbReference>
<feature type="domain" description="TonB-dependent receptor plug" evidence="9">
    <location>
        <begin position="116"/>
        <end position="220"/>
    </location>
</feature>
<dbReference type="InterPro" id="IPR037066">
    <property type="entry name" value="Plug_dom_sf"/>
</dbReference>
<keyword evidence="7 8" id="KW-0998">Cell outer membrane</keyword>
<dbReference type="KEGG" id="fpf:DCC35_19165"/>
<dbReference type="InterPro" id="IPR008969">
    <property type="entry name" value="CarboxyPept-like_regulatory"/>
</dbReference>
<dbReference type="PANTHER" id="PTHR30069:SF29">
    <property type="entry name" value="HEMOGLOBIN AND HEMOGLOBIN-HAPTOGLOBIN-BINDING PROTEIN 1-RELATED"/>
    <property type="match status" value="1"/>
</dbReference>
<comment type="similarity">
    <text evidence="8">Belongs to the TonB-dependent receptor family.</text>
</comment>
<dbReference type="PROSITE" id="PS52016">
    <property type="entry name" value="TONB_DEPENDENT_REC_3"/>
    <property type="match status" value="1"/>
</dbReference>
<dbReference type="InterPro" id="IPR036942">
    <property type="entry name" value="Beta-barrel_TonB_sf"/>
</dbReference>
<dbReference type="Gene3D" id="2.40.170.20">
    <property type="entry name" value="TonB-dependent receptor, beta-barrel domain"/>
    <property type="match status" value="1"/>
</dbReference>
<dbReference type="RefSeq" id="WP_137092293.1">
    <property type="nucleotide sequence ID" value="NZ_CP028923.1"/>
</dbReference>
<evidence type="ECO:0000259" key="9">
    <source>
        <dbReference type="Pfam" id="PF07715"/>
    </source>
</evidence>
<evidence type="ECO:0000313" key="11">
    <source>
        <dbReference type="Proteomes" id="UP000298616"/>
    </source>
</evidence>
<proteinExistence type="inferred from homology"/>
<comment type="subcellular location">
    <subcellularLocation>
        <location evidence="1 8">Cell outer membrane</location>
        <topology evidence="1 8">Multi-pass membrane protein</topology>
    </subcellularLocation>
</comment>
<evidence type="ECO:0000313" key="10">
    <source>
        <dbReference type="EMBL" id="QCK16701.1"/>
    </source>
</evidence>
<evidence type="ECO:0000256" key="5">
    <source>
        <dbReference type="ARBA" id="ARBA00022729"/>
    </source>
</evidence>
<evidence type="ECO:0000256" key="4">
    <source>
        <dbReference type="ARBA" id="ARBA00022692"/>
    </source>
</evidence>
<evidence type="ECO:0000256" key="3">
    <source>
        <dbReference type="ARBA" id="ARBA00022452"/>
    </source>
</evidence>
<evidence type="ECO:0000256" key="6">
    <source>
        <dbReference type="ARBA" id="ARBA00023136"/>
    </source>
</evidence>
<dbReference type="AlphaFoldDB" id="A0A4D7JM87"/>
<dbReference type="Pfam" id="PF13715">
    <property type="entry name" value="CarbopepD_reg_2"/>
    <property type="match status" value="1"/>
</dbReference>
<dbReference type="InterPro" id="IPR012910">
    <property type="entry name" value="Plug_dom"/>
</dbReference>
<organism evidence="10 11">
    <name type="scientific">Mangrovivirga cuniculi</name>
    <dbReference type="NCBI Taxonomy" id="2715131"/>
    <lineage>
        <taxon>Bacteria</taxon>
        <taxon>Pseudomonadati</taxon>
        <taxon>Bacteroidota</taxon>
        <taxon>Cytophagia</taxon>
        <taxon>Cytophagales</taxon>
        <taxon>Mangrovivirgaceae</taxon>
        <taxon>Mangrovivirga</taxon>
    </lineage>
</organism>
<keyword evidence="5" id="KW-0732">Signal</keyword>
<evidence type="ECO:0000256" key="1">
    <source>
        <dbReference type="ARBA" id="ARBA00004571"/>
    </source>
</evidence>
<dbReference type="GO" id="GO:0009279">
    <property type="term" value="C:cell outer membrane"/>
    <property type="evidence" value="ECO:0007669"/>
    <property type="project" value="UniProtKB-SubCell"/>
</dbReference>
<name>A0A4D7JM87_9BACT</name>
<evidence type="ECO:0000256" key="8">
    <source>
        <dbReference type="PROSITE-ProRule" id="PRU01360"/>
    </source>
</evidence>
<keyword evidence="3 8" id="KW-1134">Transmembrane beta strand</keyword>
<dbReference type="GO" id="GO:0015344">
    <property type="term" value="F:siderophore uptake transmembrane transporter activity"/>
    <property type="evidence" value="ECO:0007669"/>
    <property type="project" value="TreeGrafter"/>
</dbReference>
<dbReference type="InterPro" id="IPR039426">
    <property type="entry name" value="TonB-dep_rcpt-like"/>
</dbReference>
<keyword evidence="6 8" id="KW-0472">Membrane</keyword>
<dbReference type="OrthoDB" id="9812892at2"/>
<dbReference type="PANTHER" id="PTHR30069">
    <property type="entry name" value="TONB-DEPENDENT OUTER MEMBRANE RECEPTOR"/>
    <property type="match status" value="1"/>
</dbReference>
<dbReference type="SUPFAM" id="SSF49464">
    <property type="entry name" value="Carboxypeptidase regulatory domain-like"/>
    <property type="match status" value="1"/>
</dbReference>
<dbReference type="SUPFAM" id="SSF56935">
    <property type="entry name" value="Porins"/>
    <property type="match status" value="1"/>
</dbReference>
<evidence type="ECO:0000256" key="7">
    <source>
        <dbReference type="ARBA" id="ARBA00023237"/>
    </source>
</evidence>
<keyword evidence="11" id="KW-1185">Reference proteome</keyword>
<protein>
    <recommendedName>
        <fullName evidence="9">TonB-dependent receptor plug domain-containing protein</fullName>
    </recommendedName>
</protein>
<evidence type="ECO:0000256" key="2">
    <source>
        <dbReference type="ARBA" id="ARBA00022448"/>
    </source>
</evidence>
<sequence>MTSRILLIIFVPFFLKAQSDLNGRIVDQQENGLPGATVIISGTEKGSVTDTDGYFVFKSLPHDEYELKISSVGFESKVIQVSHRGNRSKNIYCKLQEVTQELDMVVVEGNKELTEKKKSGYNVSVISAENFQDLNLDVNQILGTLSGINLRQSGGLGSDVELSLNGMTGNQVRYFIDEVPMDFYGSSLTLNNYPANLIQAIEVYKGVTPVSLTSDALGGTINITTPDITDQFFDASYSYGSFNTHRASVFLQHSTKNNIHFRFMSFFNHSDNDYLMKNTPKVDKFGNILGYGEARRFHDAYTSGSVNLDIGVSDRVFADGFTVGLVYGANQNEIQHPDVSINRVFGGLTSENRSLIARLNHHKTWGKVTWKSNFVIGNDKDTFYDTLRRRYDWEGNYKEIETAENFSEPSIFELSDDRLWARTALKYDISNNHFLEGQYSKNYLKRKTQDLINERLNNAGNPSSLEKNFLGLSYNFISQDQSVKAVIFGKQYWYNAAIYTEEYVEKGTEVIKNKSSFSKTGYGMALSYSLSDNWLLKTSYELAYRIPEAHEIMGDGLLILPNPTLKPENSHNVNLGLIHERVFSNLSFKTEVNTFYRPVKNKIWRVPQGVLSVNQNIAETRIMGVETTNSVNVDNRYIFSLNMTYYHHTDQRKYNEGLPNANYNERMPNDPYLFGDFGFQYRWNLDKVNLTTGINSRYVHEFFLYSESNGSTENKRIIPTQFVNDINLNLVFGEGKYSTSLTVTNIFNEEAYDNWSLQKPGRAINVKLRYFINKQ</sequence>
<keyword evidence="4 8" id="KW-0812">Transmembrane</keyword>
<dbReference type="Gene3D" id="2.60.40.1120">
    <property type="entry name" value="Carboxypeptidase-like, regulatory domain"/>
    <property type="match status" value="1"/>
</dbReference>
<dbReference type="Proteomes" id="UP000298616">
    <property type="component" value="Chromosome"/>
</dbReference>